<evidence type="ECO:0000256" key="4">
    <source>
        <dbReference type="PROSITE-ProRule" id="PRU10007"/>
    </source>
</evidence>
<dbReference type="InterPro" id="IPR016161">
    <property type="entry name" value="Ald_DH/histidinol_DH"/>
</dbReference>
<dbReference type="OrthoDB" id="310895at2759"/>
<sequence length="494" mass="52984">MDSTTTTTNGTAPRRLANFINGAFEPPAAGQYLASPNPSTGAHALDIPRSTAADVDAAVAAAKAAFPTWSKTPRAERSRLLLRVADLLRDNADRFAQAESADQGKPVKVAATLDIPRAEQNLRFFATAAQHSMGGHTSELDGPVQAFSYVRREPVGVAALISPWNLPLYLLTWKIAPCLMTGNTCVCKPSEFTSHTAYLLCELFNQAGVPPGVINMVFGDGINAGQPLVQHKDVPLVSFTGGTVTGARIASIAAPMFKKLSLELGGKNAAIICADADLDRAVATCVRSAFYNQGEICLCTSRILVARSVYDEFILKYTAAVKQLRVGPPTDPESDLGALVSEQHMKKVLSYVQIAKDEGGAVVTGGHRVHVPGHEHGFYVAPTIVTGLGPQARCMQEEIFGPVTCVSPFDDEQEAIEWCNNTVYGLAASLWTENVSRAHKLAAQIHAGTVWVNCWMVRDLTMPFGGSKQSGVGREGWPSSLEFFTEEKVVCVKL</sequence>
<dbReference type="Proteomes" id="UP000054350">
    <property type="component" value="Unassembled WGS sequence"/>
</dbReference>
<keyword evidence="8" id="KW-1185">Reference proteome</keyword>
<reference evidence="8" key="2">
    <citation type="submission" date="2009-11" db="EMBL/GenBank/DDBJ databases">
        <title>The Genome Sequence of Allomyces macrogynus strain ATCC 38327.</title>
        <authorList>
            <consortium name="The Broad Institute Genome Sequencing Platform"/>
            <person name="Russ C."/>
            <person name="Cuomo C."/>
            <person name="Shea T."/>
            <person name="Young S.K."/>
            <person name="Zeng Q."/>
            <person name="Koehrsen M."/>
            <person name="Haas B."/>
            <person name="Borodovsky M."/>
            <person name="Guigo R."/>
            <person name="Alvarado L."/>
            <person name="Berlin A."/>
            <person name="Borenstein D."/>
            <person name="Chen Z."/>
            <person name="Engels R."/>
            <person name="Freedman E."/>
            <person name="Gellesch M."/>
            <person name="Goldberg J."/>
            <person name="Griggs A."/>
            <person name="Gujja S."/>
            <person name="Heiman D."/>
            <person name="Hepburn T."/>
            <person name="Howarth C."/>
            <person name="Jen D."/>
            <person name="Larson L."/>
            <person name="Lewis B."/>
            <person name="Mehta T."/>
            <person name="Park D."/>
            <person name="Pearson M."/>
            <person name="Roberts A."/>
            <person name="Saif S."/>
            <person name="Shenoy N."/>
            <person name="Sisk P."/>
            <person name="Stolte C."/>
            <person name="Sykes S."/>
            <person name="Walk T."/>
            <person name="White J."/>
            <person name="Yandava C."/>
            <person name="Burger G."/>
            <person name="Gray M.W."/>
            <person name="Holland P.W.H."/>
            <person name="King N."/>
            <person name="Lang F.B.F."/>
            <person name="Roger A.J."/>
            <person name="Ruiz-Trillo I."/>
            <person name="Lander E."/>
            <person name="Nusbaum C."/>
        </authorList>
    </citation>
    <scope>NUCLEOTIDE SEQUENCE [LARGE SCALE GENOMIC DNA]</scope>
    <source>
        <strain evidence="8">ATCC 38327</strain>
    </source>
</reference>
<dbReference type="AlphaFoldDB" id="A0A0L0TA37"/>
<dbReference type="InterPro" id="IPR016163">
    <property type="entry name" value="Ald_DH_C"/>
</dbReference>
<comment type="similarity">
    <text evidence="1 5">Belongs to the aldehyde dehydrogenase family.</text>
</comment>
<reference evidence="7 8" key="1">
    <citation type="submission" date="2009-11" db="EMBL/GenBank/DDBJ databases">
        <title>Annotation of Allomyces macrogynus ATCC 38327.</title>
        <authorList>
            <consortium name="The Broad Institute Genome Sequencing Platform"/>
            <person name="Russ C."/>
            <person name="Cuomo C."/>
            <person name="Burger G."/>
            <person name="Gray M.W."/>
            <person name="Holland P.W.H."/>
            <person name="King N."/>
            <person name="Lang F.B.F."/>
            <person name="Roger A.J."/>
            <person name="Ruiz-Trillo I."/>
            <person name="Young S.K."/>
            <person name="Zeng Q."/>
            <person name="Gargeya S."/>
            <person name="Fitzgerald M."/>
            <person name="Haas B."/>
            <person name="Abouelleil A."/>
            <person name="Alvarado L."/>
            <person name="Arachchi H.M."/>
            <person name="Berlin A."/>
            <person name="Chapman S.B."/>
            <person name="Gearin G."/>
            <person name="Goldberg J."/>
            <person name="Griggs A."/>
            <person name="Gujja S."/>
            <person name="Hansen M."/>
            <person name="Heiman D."/>
            <person name="Howarth C."/>
            <person name="Larimer J."/>
            <person name="Lui A."/>
            <person name="MacDonald P.J.P."/>
            <person name="McCowen C."/>
            <person name="Montmayeur A."/>
            <person name="Murphy C."/>
            <person name="Neiman D."/>
            <person name="Pearson M."/>
            <person name="Priest M."/>
            <person name="Roberts A."/>
            <person name="Saif S."/>
            <person name="Shea T."/>
            <person name="Sisk P."/>
            <person name="Stolte C."/>
            <person name="Sykes S."/>
            <person name="Wortman J."/>
            <person name="Nusbaum C."/>
            <person name="Birren B."/>
        </authorList>
    </citation>
    <scope>NUCLEOTIDE SEQUENCE [LARGE SCALE GENOMIC DNA]</scope>
    <source>
        <strain evidence="7 8">ATCC 38327</strain>
    </source>
</reference>
<protein>
    <recommendedName>
        <fullName evidence="6">Aldehyde dehydrogenase domain-containing protein</fullName>
    </recommendedName>
</protein>
<dbReference type="OMA" id="PMPIAAW"/>
<dbReference type="FunFam" id="3.40.605.10:FF:000001">
    <property type="entry name" value="Aldehyde dehydrogenase 1"/>
    <property type="match status" value="1"/>
</dbReference>
<dbReference type="PANTHER" id="PTHR43720:SF2">
    <property type="entry name" value="2-AMINOMUCONIC SEMIALDEHYDE DEHYDROGENASE"/>
    <property type="match status" value="1"/>
</dbReference>
<organism evidence="7 8">
    <name type="scientific">Allomyces macrogynus (strain ATCC 38327)</name>
    <name type="common">Allomyces javanicus var. macrogynus</name>
    <dbReference type="NCBI Taxonomy" id="578462"/>
    <lineage>
        <taxon>Eukaryota</taxon>
        <taxon>Fungi</taxon>
        <taxon>Fungi incertae sedis</taxon>
        <taxon>Blastocladiomycota</taxon>
        <taxon>Blastocladiomycetes</taxon>
        <taxon>Blastocladiales</taxon>
        <taxon>Blastocladiaceae</taxon>
        <taxon>Allomyces</taxon>
    </lineage>
</organism>
<dbReference type="STRING" id="578462.A0A0L0TA37"/>
<accession>A0A0L0TA37</accession>
<feature type="active site" evidence="4">
    <location>
        <position position="263"/>
    </location>
</feature>
<dbReference type="Gene3D" id="3.40.309.10">
    <property type="entry name" value="Aldehyde Dehydrogenase, Chain A, domain 2"/>
    <property type="match status" value="1"/>
</dbReference>
<dbReference type="Gene3D" id="3.40.605.10">
    <property type="entry name" value="Aldehyde Dehydrogenase, Chain A, domain 1"/>
    <property type="match status" value="1"/>
</dbReference>
<evidence type="ECO:0000256" key="1">
    <source>
        <dbReference type="ARBA" id="ARBA00009986"/>
    </source>
</evidence>
<evidence type="ECO:0000313" key="8">
    <source>
        <dbReference type="Proteomes" id="UP000054350"/>
    </source>
</evidence>
<dbReference type="InterPro" id="IPR016162">
    <property type="entry name" value="Ald_DH_N"/>
</dbReference>
<dbReference type="CDD" id="cd07093">
    <property type="entry name" value="ALDH_F8_HMSADH"/>
    <property type="match status" value="1"/>
</dbReference>
<evidence type="ECO:0000256" key="2">
    <source>
        <dbReference type="ARBA" id="ARBA00023002"/>
    </source>
</evidence>
<dbReference type="InterPro" id="IPR029510">
    <property type="entry name" value="Ald_DH_CS_GLU"/>
</dbReference>
<dbReference type="EMBL" id="GG745373">
    <property type="protein sequence ID" value="KNE71586.1"/>
    <property type="molecule type" value="Genomic_DNA"/>
</dbReference>
<dbReference type="VEuPathDB" id="FungiDB:AMAG_16148"/>
<dbReference type="PROSITE" id="PS00687">
    <property type="entry name" value="ALDEHYDE_DEHYDR_GLU"/>
    <property type="match status" value="1"/>
</dbReference>
<evidence type="ECO:0000256" key="5">
    <source>
        <dbReference type="RuleBase" id="RU003345"/>
    </source>
</evidence>
<evidence type="ECO:0000259" key="6">
    <source>
        <dbReference type="Pfam" id="PF00171"/>
    </source>
</evidence>
<dbReference type="PANTHER" id="PTHR43720">
    <property type="entry name" value="2-AMINOMUCONIC SEMIALDEHYDE DEHYDROGENASE"/>
    <property type="match status" value="1"/>
</dbReference>
<keyword evidence="2 5" id="KW-0560">Oxidoreductase</keyword>
<dbReference type="SUPFAM" id="SSF53720">
    <property type="entry name" value="ALDH-like"/>
    <property type="match status" value="1"/>
</dbReference>
<dbReference type="eggNOG" id="KOG2450">
    <property type="taxonomic scope" value="Eukaryota"/>
</dbReference>
<dbReference type="GO" id="GO:0016620">
    <property type="term" value="F:oxidoreductase activity, acting on the aldehyde or oxo group of donors, NAD or NADP as acceptor"/>
    <property type="evidence" value="ECO:0007669"/>
    <property type="project" value="InterPro"/>
</dbReference>
<evidence type="ECO:0000313" key="7">
    <source>
        <dbReference type="EMBL" id="KNE71586.1"/>
    </source>
</evidence>
<proteinExistence type="inferred from homology"/>
<evidence type="ECO:0000256" key="3">
    <source>
        <dbReference type="ARBA" id="ARBA00023027"/>
    </source>
</evidence>
<keyword evidence="3" id="KW-0520">NAD</keyword>
<feature type="domain" description="Aldehyde dehydrogenase" evidence="6">
    <location>
        <begin position="33"/>
        <end position="490"/>
    </location>
</feature>
<gene>
    <name evidence="7" type="ORF">AMAG_16148</name>
</gene>
<dbReference type="InterPro" id="IPR016160">
    <property type="entry name" value="Ald_DH_CS_CYS"/>
</dbReference>
<dbReference type="FunFam" id="3.40.309.10:FF:000012">
    <property type="entry name" value="Betaine aldehyde dehydrogenase"/>
    <property type="match status" value="1"/>
</dbReference>
<dbReference type="Pfam" id="PF00171">
    <property type="entry name" value="Aldedh"/>
    <property type="match status" value="1"/>
</dbReference>
<dbReference type="InterPro" id="IPR015590">
    <property type="entry name" value="Aldehyde_DH_dom"/>
</dbReference>
<name>A0A0L0TA37_ALLM3</name>
<dbReference type="PROSITE" id="PS00070">
    <property type="entry name" value="ALDEHYDE_DEHYDR_CYS"/>
    <property type="match status" value="1"/>
</dbReference>